<keyword evidence="3" id="KW-1185">Reference proteome</keyword>
<dbReference type="Pfam" id="PF13671">
    <property type="entry name" value="AAA_33"/>
    <property type="match status" value="1"/>
</dbReference>
<evidence type="ECO:0008006" key="4">
    <source>
        <dbReference type="Google" id="ProtNLM"/>
    </source>
</evidence>
<accession>A0A934TNG7</accession>
<name>A0A934TNG7_9RHOB</name>
<dbReference type="Gene3D" id="3.90.1200.10">
    <property type="match status" value="1"/>
</dbReference>
<reference evidence="2" key="1">
    <citation type="submission" date="2017-05" db="EMBL/GenBank/DDBJ databases">
        <authorList>
            <person name="Imhoff J.F."/>
            <person name="Rahn T."/>
            <person name="Kuenzel S."/>
            <person name="Neulinger S.C."/>
        </authorList>
    </citation>
    <scope>NUCLEOTIDE SEQUENCE</scope>
    <source>
        <strain evidence="2">LMG 28126</strain>
    </source>
</reference>
<proteinExistence type="predicted"/>
<dbReference type="InterPro" id="IPR027417">
    <property type="entry name" value="P-loop_NTPase"/>
</dbReference>
<dbReference type="AlphaFoldDB" id="A0A934TNG7"/>
<comment type="caution">
    <text evidence="2">The sequence shown here is derived from an EMBL/GenBank/DDBJ whole genome shotgun (WGS) entry which is preliminary data.</text>
</comment>
<dbReference type="InterPro" id="IPR052732">
    <property type="entry name" value="Cell-binding_unc_protein"/>
</dbReference>
<sequence>MTEDEVTALMGAPATHGGAEVAVVRTHGARVFLTGPWAYKVKRAVRYPYLDFTAATTRRAMLARELELNRPAAPQIYDRLLPLTRERDGRLALDGSGHPEEWVLRMHRFDADAQLTRVAAEGRLDAGLAAALGDVVAGLHRAAQPPDPGRRVVGAAAVAAVIDGMAVSFARLAGVLGPDGGAFLGAARAALARHAGLLDRRAAQGWVRRCHGDLHLGNLVLVAGRPVPFDALEFDEALATTDVLYDLAFLLMDLDRAGCREAANIVLNRWLHRMDDPAHLDGLALLPLFVGLRAGIRAMVAAQTAPGPDARADARAALAVARACLAPPSARLVAVGGLSGSGKSTLAARLAPAIGPAPGAVVLRSDLVRKAMAGVGDTERLPPEAYTRAASDAVYAELRTRAGRALAAGHGVVLDAVHLAPAERAAVAGLARRAGVACRALWLDTPAERLLARVAARRGDASDADTEVVRAQIAAAQAVTDWPHLDGAGTPDTVARAARIALGLPEIARPAPLHPAVPGDTVPARSGDHTPEEAR</sequence>
<dbReference type="SUPFAM" id="SSF52540">
    <property type="entry name" value="P-loop containing nucleoside triphosphate hydrolases"/>
    <property type="match status" value="1"/>
</dbReference>
<dbReference type="Proteomes" id="UP000706333">
    <property type="component" value="Unassembled WGS sequence"/>
</dbReference>
<evidence type="ECO:0000256" key="1">
    <source>
        <dbReference type="SAM" id="MobiDB-lite"/>
    </source>
</evidence>
<protein>
    <recommendedName>
        <fullName evidence="4">Aminoglycoside phosphotransferase domain-containing protein</fullName>
    </recommendedName>
</protein>
<feature type="compositionally biased region" description="Basic and acidic residues" evidence="1">
    <location>
        <begin position="526"/>
        <end position="535"/>
    </location>
</feature>
<dbReference type="InterPro" id="IPR011009">
    <property type="entry name" value="Kinase-like_dom_sf"/>
</dbReference>
<evidence type="ECO:0000313" key="3">
    <source>
        <dbReference type="Proteomes" id="UP000706333"/>
    </source>
</evidence>
<dbReference type="SUPFAM" id="SSF56112">
    <property type="entry name" value="Protein kinase-like (PK-like)"/>
    <property type="match status" value="1"/>
</dbReference>
<reference evidence="2" key="2">
    <citation type="journal article" date="2020" name="Microorganisms">
        <title>Osmotic Adaptation and Compatible Solute Biosynthesis of Phototrophic Bacteria as Revealed from Genome Analyses.</title>
        <authorList>
            <person name="Imhoff J.F."/>
            <person name="Rahn T."/>
            <person name="Kunzel S."/>
            <person name="Keller A."/>
            <person name="Neulinger S.C."/>
        </authorList>
    </citation>
    <scope>NUCLEOTIDE SEQUENCE</scope>
    <source>
        <strain evidence="2">LMG 28126</strain>
    </source>
</reference>
<evidence type="ECO:0000313" key="2">
    <source>
        <dbReference type="EMBL" id="MBK5928884.1"/>
    </source>
</evidence>
<dbReference type="RefSeq" id="WP_201158649.1">
    <property type="nucleotide sequence ID" value="NZ_NHSD01000330.1"/>
</dbReference>
<dbReference type="EMBL" id="NHSD01000330">
    <property type="protein sequence ID" value="MBK5928884.1"/>
    <property type="molecule type" value="Genomic_DNA"/>
</dbReference>
<dbReference type="Gene3D" id="3.40.50.300">
    <property type="entry name" value="P-loop containing nucleotide triphosphate hydrolases"/>
    <property type="match status" value="1"/>
</dbReference>
<dbReference type="PANTHER" id="PTHR43883">
    <property type="entry name" value="SLR0207 PROTEIN"/>
    <property type="match status" value="1"/>
</dbReference>
<feature type="region of interest" description="Disordered" evidence="1">
    <location>
        <begin position="511"/>
        <end position="535"/>
    </location>
</feature>
<organism evidence="2 3">
    <name type="scientific">Rhodobaculum claviforme</name>
    <dbReference type="NCBI Taxonomy" id="1549854"/>
    <lineage>
        <taxon>Bacteria</taxon>
        <taxon>Pseudomonadati</taxon>
        <taxon>Pseudomonadota</taxon>
        <taxon>Alphaproteobacteria</taxon>
        <taxon>Rhodobacterales</taxon>
        <taxon>Paracoccaceae</taxon>
        <taxon>Rhodobaculum</taxon>
    </lineage>
</organism>
<dbReference type="PANTHER" id="PTHR43883:SF1">
    <property type="entry name" value="GLUCONOKINASE"/>
    <property type="match status" value="1"/>
</dbReference>
<gene>
    <name evidence="2" type="ORF">CCR87_16340</name>
</gene>